<dbReference type="PANTHER" id="PTHR31623">
    <property type="entry name" value="F21J9.9"/>
    <property type="match status" value="1"/>
</dbReference>
<comment type="similarity">
    <text evidence="1">Belongs to the plant acyltransferase family.</text>
</comment>
<keyword evidence="2" id="KW-0808">Transferase</keyword>
<evidence type="ECO:0000313" key="6">
    <source>
        <dbReference type="Proteomes" id="UP001140206"/>
    </source>
</evidence>
<evidence type="ECO:0000313" key="5">
    <source>
        <dbReference type="EMBL" id="KAJ4810471.1"/>
    </source>
</evidence>
<dbReference type="InterPro" id="IPR023213">
    <property type="entry name" value="CAT-like_dom_sf"/>
</dbReference>
<dbReference type="EMBL" id="JAMFTS010005051">
    <property type="protein sequence ID" value="KAJ4734139.1"/>
    <property type="molecule type" value="Genomic_DNA"/>
</dbReference>
<accession>A0AAV8AU51</accession>
<dbReference type="Pfam" id="PF02458">
    <property type="entry name" value="Transferase"/>
    <property type="match status" value="1"/>
</dbReference>
<dbReference type="SUPFAM" id="SSF52777">
    <property type="entry name" value="CoA-dependent acyltransferases"/>
    <property type="match status" value="1"/>
</dbReference>
<dbReference type="Gene3D" id="3.30.559.10">
    <property type="entry name" value="Chloramphenicol acetyltransferase-like domain"/>
    <property type="match status" value="2"/>
</dbReference>
<keyword evidence="6" id="KW-1185">Reference proteome</keyword>
<evidence type="ECO:0000256" key="3">
    <source>
        <dbReference type="ARBA" id="ARBA00023315"/>
    </source>
</evidence>
<proteinExistence type="inferred from homology"/>
<dbReference type="AlphaFoldDB" id="A0AAV8AU51"/>
<keyword evidence="3" id="KW-0012">Acyltransferase</keyword>
<evidence type="ECO:0000256" key="2">
    <source>
        <dbReference type="ARBA" id="ARBA00022679"/>
    </source>
</evidence>
<reference evidence="4" key="1">
    <citation type="submission" date="2022-08" db="EMBL/GenBank/DDBJ databases">
        <authorList>
            <person name="Marques A."/>
        </authorList>
    </citation>
    <scope>NUCLEOTIDE SEQUENCE</scope>
    <source>
        <strain evidence="4">RhyPub2mFocal</strain>
        <tissue evidence="4">Leaves</tissue>
    </source>
</reference>
<sequence>MAKVTILSTETIKPSQPTTNSFPSIPLSLLDQLAPPIYTHILFFYSTYLPEIPEKLKSSLSQSLNYFYPFAGRIREIGKGKLHVECNGEGAEFVEAQVTGATMESIRHGPVVEIFNELLPIKKSLFDFRESGPLLAVQINVLDSGGFILGVSISHFIADGASLSMFLNWWSRTASGFAENLSPPPLLPRFDCAAVFPPEEMPHITIHKRSSEDSGSNQDVAMRCFSINSKEMETLKQVGGTTTQSTRVEAVSALIWRCIKRVQAGNRLSISHCVNFRKRMAPVLSNESIGNMWINVEIPDLGIETESTGGIEQSIRRAVRGVDENFVRMKAQEMWDVREGKEQRAKGIEGIETVEWIFTSWCRMGWYDCDFGFEAPDWVACGITAMKNVCMLIDAKDGQGMEVWLWMAMEEMERIESDSEFRLFVTSSLGGSINRISEY</sequence>
<dbReference type="Proteomes" id="UP001140206">
    <property type="component" value="Chromosome 1"/>
</dbReference>
<name>A0AAV8AU51_9POAL</name>
<evidence type="ECO:0000256" key="1">
    <source>
        <dbReference type="ARBA" id="ARBA00009861"/>
    </source>
</evidence>
<gene>
    <name evidence="4" type="ORF">LUZ62_012426</name>
    <name evidence="5" type="ORF">LUZ62_023037</name>
</gene>
<comment type="caution">
    <text evidence="4">The sequence shown here is derived from an EMBL/GenBank/DDBJ whole genome shotgun (WGS) entry which is preliminary data.</text>
</comment>
<dbReference type="GO" id="GO:0016746">
    <property type="term" value="F:acyltransferase activity"/>
    <property type="evidence" value="ECO:0007669"/>
    <property type="project" value="UniProtKB-KW"/>
</dbReference>
<protein>
    <submittedName>
        <fullName evidence="4">HXXXD-type acyl-transferase family protein</fullName>
    </submittedName>
</protein>
<dbReference type="PANTHER" id="PTHR31623:SF17">
    <property type="entry name" value="F21J9.9"/>
    <property type="match status" value="1"/>
</dbReference>
<organism evidence="4 6">
    <name type="scientific">Rhynchospora pubera</name>
    <dbReference type="NCBI Taxonomy" id="906938"/>
    <lineage>
        <taxon>Eukaryota</taxon>
        <taxon>Viridiplantae</taxon>
        <taxon>Streptophyta</taxon>
        <taxon>Embryophyta</taxon>
        <taxon>Tracheophyta</taxon>
        <taxon>Spermatophyta</taxon>
        <taxon>Magnoliopsida</taxon>
        <taxon>Liliopsida</taxon>
        <taxon>Poales</taxon>
        <taxon>Cyperaceae</taxon>
        <taxon>Cyperoideae</taxon>
        <taxon>Rhynchosporeae</taxon>
        <taxon>Rhynchospora</taxon>
    </lineage>
</organism>
<dbReference type="EMBL" id="JAMFTS010000001">
    <property type="protein sequence ID" value="KAJ4810471.1"/>
    <property type="molecule type" value="Genomic_DNA"/>
</dbReference>
<evidence type="ECO:0000313" key="4">
    <source>
        <dbReference type="EMBL" id="KAJ4734139.1"/>
    </source>
</evidence>